<proteinExistence type="predicted"/>
<sequence>MQRLDALPLFIHPDLPSLRPHLCLEVVRLVRLCHRFVSLPSRRPSCEAAPRSRSHPVSIGPAAVTEDVLPSDADHPTEGSGSVIRSTEGDDLKPEAVAPIYAEARAAASPGVTPADSSSDEDDYELARFRRRGDLPVKVSAVTGFPSGVAPLRRDKISGRIRVLRPSGFHLAHSGTTIAVSSSCGVLGLMSAIHHGMHPLFLRIGSFVDTHGPGGPAVRVLPSLEVLPAAGGAWYKGKWYDQETKWRFSSSWDTHKYFFVHSTLRHVEPIPGRLLRLRHQALDQLTRTIQIIPKRSLMIIGGDFNATCAGSVPNVGPHVMARAQSWATDQEDLQALLLGLDLCALNTFQASHPPHTYMWGAQRSQIDFLLIRSELADSISRQSYAMHDHPLGAWRGGARHFMVFAQIPTSWRPWSGCSQPSSAPAIDRHAIADALTGKADPRIQAFRQDLHLALDPVPTDISSLHDTSRLLLFVAHGPGRPCFNVGVTVSCTSACTVVHSSKAVRQGHSRLFYQLIDKLAPKGRFRKFQMSKGGQILTPAAELEVMRKHFVQVFNHDNPAGPSQAVIEEAEAPFQIECHELRVFLDKLPARKAGAPATAPGAVWRVCSDLVAPLLTDLLNQRWSQSPLSPPAPWAKALQEAGITGVKQGCPASPLLFAAFMTLITRRLSARLTPEWVAQHLTMFADDFHVGKCFHSYHELETLSAQIGFIITTLRKHGMSVHATKAQAILTMEGTQRSTVIQKLTRTLETGRLFRVYTKNGDEFLPLVRKIDYLGAVTTYDSSATATLRRRTILAKAAHSRLRSVLHAYRTLTVVHRVHLWRATVWPCLAYGLEVCELTEEHHAQIQTLVMRHLRGIARSPAHLTHESDIALATRLQVPLPRAALRRTFESAFGRQEPDDPFLMDDNLLKRMAGGRNDLISILCLAFKRHMS</sequence>
<dbReference type="InterPro" id="IPR036691">
    <property type="entry name" value="Endo/exonu/phosph_ase_sf"/>
</dbReference>
<dbReference type="AlphaFoldDB" id="A0A812X3P8"/>
<feature type="region of interest" description="Disordered" evidence="1">
    <location>
        <begin position="67"/>
        <end position="90"/>
    </location>
</feature>
<dbReference type="PANTHER" id="PTHR47027:SF20">
    <property type="entry name" value="REVERSE TRANSCRIPTASE-LIKE PROTEIN WITH RNA-DIRECTED DNA POLYMERASE DOMAIN"/>
    <property type="match status" value="1"/>
</dbReference>
<name>A0A812X3P8_9DINO</name>
<evidence type="ECO:0000256" key="1">
    <source>
        <dbReference type="SAM" id="MobiDB-lite"/>
    </source>
</evidence>
<evidence type="ECO:0000259" key="2">
    <source>
        <dbReference type="Pfam" id="PF00078"/>
    </source>
</evidence>
<dbReference type="PANTHER" id="PTHR47027">
    <property type="entry name" value="REVERSE TRANSCRIPTASE DOMAIN-CONTAINING PROTEIN"/>
    <property type="match status" value="1"/>
</dbReference>
<gene>
    <name evidence="3" type="ORF">SNEC2469_LOCUS20353</name>
</gene>
<dbReference type="Proteomes" id="UP000601435">
    <property type="component" value="Unassembled WGS sequence"/>
</dbReference>
<evidence type="ECO:0000313" key="3">
    <source>
        <dbReference type="EMBL" id="CAE7706068.1"/>
    </source>
</evidence>
<feature type="domain" description="Reverse transcriptase" evidence="2">
    <location>
        <begin position="643"/>
        <end position="775"/>
    </location>
</feature>
<dbReference type="Gene3D" id="3.60.10.10">
    <property type="entry name" value="Endonuclease/exonuclease/phosphatase"/>
    <property type="match status" value="1"/>
</dbReference>
<dbReference type="Pfam" id="PF00078">
    <property type="entry name" value="RVT_1"/>
    <property type="match status" value="1"/>
</dbReference>
<evidence type="ECO:0000313" key="4">
    <source>
        <dbReference type="Proteomes" id="UP000601435"/>
    </source>
</evidence>
<dbReference type="SUPFAM" id="SSF56219">
    <property type="entry name" value="DNase I-like"/>
    <property type="match status" value="1"/>
</dbReference>
<dbReference type="OrthoDB" id="5828726at2759"/>
<comment type="caution">
    <text evidence="3">The sequence shown here is derived from an EMBL/GenBank/DDBJ whole genome shotgun (WGS) entry which is preliminary data.</text>
</comment>
<accession>A0A812X3P8</accession>
<keyword evidence="4" id="KW-1185">Reference proteome</keyword>
<dbReference type="InterPro" id="IPR000477">
    <property type="entry name" value="RT_dom"/>
</dbReference>
<reference evidence="3" key="1">
    <citation type="submission" date="2021-02" db="EMBL/GenBank/DDBJ databases">
        <authorList>
            <person name="Dougan E. K."/>
            <person name="Rhodes N."/>
            <person name="Thang M."/>
            <person name="Chan C."/>
        </authorList>
    </citation>
    <scope>NUCLEOTIDE SEQUENCE</scope>
</reference>
<organism evidence="3 4">
    <name type="scientific">Symbiodinium necroappetens</name>
    <dbReference type="NCBI Taxonomy" id="1628268"/>
    <lineage>
        <taxon>Eukaryota</taxon>
        <taxon>Sar</taxon>
        <taxon>Alveolata</taxon>
        <taxon>Dinophyceae</taxon>
        <taxon>Suessiales</taxon>
        <taxon>Symbiodiniaceae</taxon>
        <taxon>Symbiodinium</taxon>
    </lineage>
</organism>
<dbReference type="EMBL" id="CAJNJA010035363">
    <property type="protein sequence ID" value="CAE7706068.1"/>
    <property type="molecule type" value="Genomic_DNA"/>
</dbReference>
<protein>
    <recommendedName>
        <fullName evidence="2">Reverse transcriptase domain-containing protein</fullName>
    </recommendedName>
</protein>